<comment type="caution">
    <text evidence="1">The sequence shown here is derived from an EMBL/GenBank/DDBJ whole genome shotgun (WGS) entry which is preliminary data.</text>
</comment>
<dbReference type="Gene3D" id="3.90.660.10">
    <property type="match status" value="1"/>
</dbReference>
<gene>
    <name evidence="1" type="ORF">CHS0354_028080</name>
</gene>
<reference evidence="1" key="1">
    <citation type="journal article" date="2021" name="Genome Biol. Evol.">
        <title>A High-Quality Reference Genome for a Parasitic Bivalve with Doubly Uniparental Inheritance (Bivalvia: Unionida).</title>
        <authorList>
            <person name="Smith C.H."/>
        </authorList>
    </citation>
    <scope>NUCLEOTIDE SEQUENCE</scope>
    <source>
        <strain evidence="1">CHS0354</strain>
    </source>
</reference>
<dbReference type="AlphaFoldDB" id="A0AAE0TI03"/>
<protein>
    <recommendedName>
        <fullName evidence="3">Renalase</fullName>
    </recommendedName>
</protein>
<reference evidence="1" key="2">
    <citation type="journal article" date="2021" name="Genome Biol. Evol.">
        <title>Developing a high-quality reference genome for a parasitic bivalve with doubly uniparental inheritance (Bivalvia: Unionida).</title>
        <authorList>
            <person name="Smith C.H."/>
        </authorList>
    </citation>
    <scope>NUCLEOTIDE SEQUENCE</scope>
    <source>
        <strain evidence="1">CHS0354</strain>
        <tissue evidence="1">Mantle</tissue>
    </source>
</reference>
<keyword evidence="2" id="KW-1185">Reference proteome</keyword>
<organism evidence="1 2">
    <name type="scientific">Potamilus streckersoni</name>
    <dbReference type="NCBI Taxonomy" id="2493646"/>
    <lineage>
        <taxon>Eukaryota</taxon>
        <taxon>Metazoa</taxon>
        <taxon>Spiralia</taxon>
        <taxon>Lophotrochozoa</taxon>
        <taxon>Mollusca</taxon>
        <taxon>Bivalvia</taxon>
        <taxon>Autobranchia</taxon>
        <taxon>Heteroconchia</taxon>
        <taxon>Palaeoheterodonta</taxon>
        <taxon>Unionida</taxon>
        <taxon>Unionoidea</taxon>
        <taxon>Unionidae</taxon>
        <taxon>Ambleminae</taxon>
        <taxon>Lampsilini</taxon>
        <taxon>Potamilus</taxon>
    </lineage>
</organism>
<sequence>MLKRMVDNILVVGAGMTGASVAFFLREDFKQTLKLTVWDKAKGTGGRMSTSRCSKDGKCTVDLGAQYISATSEYSQKHASHYEELLAAGILKPMTAVIEGQKDGTKDMKHYVTPKGVSSLVKHYLKKADPDLHLDHHIQKVDIESGSPSKIYVTTQTGSCQAFSALVLTLPVPQVLHLQGNIQHLIASQKEVKQNLENVTYSSRFALGLFYQPGVELNYPWSAKYVPDNSCIRFVSIDNRKRGVESPDIGPSICVHTSVPFGIQNVEEDKEKVKTVIMEHLKEVLPDLSDPIEVKSHKWRYSQVQNLYPESPGCVVLSESPPLILAGDAFTHSNFDGCIESAIAVRQTLCDLLKSKVKL</sequence>
<dbReference type="InterPro" id="IPR036188">
    <property type="entry name" value="FAD/NAD-bd_sf"/>
</dbReference>
<dbReference type="EMBL" id="JAEAOA010001692">
    <property type="protein sequence ID" value="KAK3610692.1"/>
    <property type="molecule type" value="Genomic_DNA"/>
</dbReference>
<dbReference type="GO" id="GO:0016651">
    <property type="term" value="F:oxidoreductase activity, acting on NAD(P)H"/>
    <property type="evidence" value="ECO:0007669"/>
    <property type="project" value="InterPro"/>
</dbReference>
<evidence type="ECO:0000313" key="2">
    <source>
        <dbReference type="Proteomes" id="UP001195483"/>
    </source>
</evidence>
<evidence type="ECO:0008006" key="3">
    <source>
        <dbReference type="Google" id="ProtNLM"/>
    </source>
</evidence>
<dbReference type="PANTHER" id="PTHR23357:SF1">
    <property type="entry name" value="RENALASE"/>
    <property type="match status" value="1"/>
</dbReference>
<name>A0AAE0TI03_9BIVA</name>
<proteinExistence type="predicted"/>
<dbReference type="Gene3D" id="3.50.50.60">
    <property type="entry name" value="FAD/NAD(P)-binding domain"/>
    <property type="match status" value="1"/>
</dbReference>
<dbReference type="Proteomes" id="UP001195483">
    <property type="component" value="Unassembled WGS sequence"/>
</dbReference>
<dbReference type="Pfam" id="PF13450">
    <property type="entry name" value="NAD_binding_8"/>
    <property type="match status" value="1"/>
</dbReference>
<dbReference type="GO" id="GO:0005576">
    <property type="term" value="C:extracellular region"/>
    <property type="evidence" value="ECO:0007669"/>
    <property type="project" value="TreeGrafter"/>
</dbReference>
<evidence type="ECO:0000313" key="1">
    <source>
        <dbReference type="EMBL" id="KAK3610692.1"/>
    </source>
</evidence>
<accession>A0AAE0TI03</accession>
<dbReference type="PANTHER" id="PTHR23357">
    <property type="entry name" value="RENALASE"/>
    <property type="match status" value="1"/>
</dbReference>
<reference evidence="1" key="3">
    <citation type="submission" date="2023-05" db="EMBL/GenBank/DDBJ databases">
        <authorList>
            <person name="Smith C.H."/>
        </authorList>
    </citation>
    <scope>NUCLEOTIDE SEQUENCE</scope>
    <source>
        <strain evidence="1">CHS0354</strain>
        <tissue evidence="1">Mantle</tissue>
    </source>
</reference>
<dbReference type="SUPFAM" id="SSF51905">
    <property type="entry name" value="FAD/NAD(P)-binding domain"/>
    <property type="match status" value="1"/>
</dbReference>
<dbReference type="InterPro" id="IPR040174">
    <property type="entry name" value="RNLS"/>
</dbReference>